<organism evidence="9 10">
    <name type="scientific">Candidatus Woesebacteria bacterium GW2011_GWA1_37_8</name>
    <dbReference type="NCBI Taxonomy" id="1618546"/>
    <lineage>
        <taxon>Bacteria</taxon>
        <taxon>Candidatus Woeseibacteriota</taxon>
    </lineage>
</organism>
<evidence type="ECO:0000256" key="2">
    <source>
        <dbReference type="ARBA" id="ARBA00022723"/>
    </source>
</evidence>
<dbReference type="CDD" id="cd09610">
    <property type="entry name" value="M3B_PepF"/>
    <property type="match status" value="1"/>
</dbReference>
<keyword evidence="2 6" id="KW-0479">Metal-binding</keyword>
<keyword evidence="1 6" id="KW-0645">Protease</keyword>
<dbReference type="PANTHER" id="PTHR11804">
    <property type="entry name" value="PROTEASE M3 THIMET OLIGOPEPTIDASE-RELATED"/>
    <property type="match status" value="1"/>
</dbReference>
<dbReference type="Pfam" id="PF08439">
    <property type="entry name" value="Peptidase_M3_N"/>
    <property type="match status" value="1"/>
</dbReference>
<dbReference type="SUPFAM" id="SSF55486">
    <property type="entry name" value="Metalloproteases ('zincins'), catalytic domain"/>
    <property type="match status" value="1"/>
</dbReference>
<evidence type="ECO:0000313" key="10">
    <source>
        <dbReference type="Proteomes" id="UP000034603"/>
    </source>
</evidence>
<reference evidence="9 10" key="1">
    <citation type="journal article" date="2015" name="Nature">
        <title>rRNA introns, odd ribosomes, and small enigmatic genomes across a large radiation of phyla.</title>
        <authorList>
            <person name="Brown C.T."/>
            <person name="Hug L.A."/>
            <person name="Thomas B.C."/>
            <person name="Sharon I."/>
            <person name="Castelle C.J."/>
            <person name="Singh A."/>
            <person name="Wilkins M.J."/>
            <person name="Williams K.H."/>
            <person name="Banfield J.F."/>
        </authorList>
    </citation>
    <scope>NUCLEOTIDE SEQUENCE [LARGE SCALE GENOMIC DNA]</scope>
</reference>
<dbReference type="GO" id="GO:0006508">
    <property type="term" value="P:proteolysis"/>
    <property type="evidence" value="ECO:0007669"/>
    <property type="project" value="UniProtKB-KW"/>
</dbReference>
<dbReference type="Gene3D" id="1.10.1370.20">
    <property type="entry name" value="Oligoendopeptidase f, C-terminal domain"/>
    <property type="match status" value="1"/>
</dbReference>
<dbReference type="InterPro" id="IPR045090">
    <property type="entry name" value="Pept_M3A_M3B"/>
</dbReference>
<evidence type="ECO:0000256" key="6">
    <source>
        <dbReference type="RuleBase" id="RU003435"/>
    </source>
</evidence>
<protein>
    <submittedName>
        <fullName evidence="9">PepF/M3 family oligoendopeptidase</fullName>
    </submittedName>
</protein>
<accession>A0A0G0HXW8</accession>
<dbReference type="PANTHER" id="PTHR11804:SF84">
    <property type="entry name" value="SACCHAROLYSIN"/>
    <property type="match status" value="1"/>
</dbReference>
<evidence type="ECO:0000313" key="9">
    <source>
        <dbReference type="EMBL" id="KKQ43465.1"/>
    </source>
</evidence>
<dbReference type="Pfam" id="PF01432">
    <property type="entry name" value="Peptidase_M3"/>
    <property type="match status" value="1"/>
</dbReference>
<dbReference type="Proteomes" id="UP000034603">
    <property type="component" value="Unassembled WGS sequence"/>
</dbReference>
<evidence type="ECO:0000256" key="5">
    <source>
        <dbReference type="ARBA" id="ARBA00023049"/>
    </source>
</evidence>
<dbReference type="GO" id="GO:0046872">
    <property type="term" value="F:metal ion binding"/>
    <property type="evidence" value="ECO:0007669"/>
    <property type="project" value="UniProtKB-UniRule"/>
</dbReference>
<comment type="caution">
    <text evidence="9">The sequence shown here is derived from an EMBL/GenBank/DDBJ whole genome shotgun (WGS) entry which is preliminary data.</text>
</comment>
<dbReference type="InterPro" id="IPR042088">
    <property type="entry name" value="OligoPept_F_C"/>
</dbReference>
<dbReference type="InterPro" id="IPR001567">
    <property type="entry name" value="Pept_M3A_M3B_dom"/>
</dbReference>
<keyword evidence="3 6" id="KW-0378">Hydrolase</keyword>
<evidence type="ECO:0000259" key="8">
    <source>
        <dbReference type="Pfam" id="PF08439"/>
    </source>
</evidence>
<keyword evidence="5 6" id="KW-0482">Metalloprotease</keyword>
<comment type="cofactor">
    <cofactor evidence="6">
        <name>Zn(2+)</name>
        <dbReference type="ChEBI" id="CHEBI:29105"/>
    </cofactor>
    <text evidence="6">Binds 1 zinc ion.</text>
</comment>
<evidence type="ECO:0000256" key="3">
    <source>
        <dbReference type="ARBA" id="ARBA00022801"/>
    </source>
</evidence>
<dbReference type="Gene3D" id="1.20.140.70">
    <property type="entry name" value="Oligopeptidase f, N-terminal domain"/>
    <property type="match status" value="1"/>
</dbReference>
<feature type="domain" description="Oligopeptidase F N-terminal" evidence="8">
    <location>
        <begin position="132"/>
        <end position="187"/>
    </location>
</feature>
<evidence type="ECO:0000256" key="1">
    <source>
        <dbReference type="ARBA" id="ARBA00022670"/>
    </source>
</evidence>
<dbReference type="GO" id="GO:0004222">
    <property type="term" value="F:metalloendopeptidase activity"/>
    <property type="evidence" value="ECO:0007669"/>
    <property type="project" value="InterPro"/>
</dbReference>
<dbReference type="AlphaFoldDB" id="A0A0G0HXW8"/>
<dbReference type="InterPro" id="IPR013647">
    <property type="entry name" value="OligopepF_N_dom"/>
</dbReference>
<feature type="domain" description="Peptidase M3A/M3B catalytic" evidence="7">
    <location>
        <begin position="217"/>
        <end position="594"/>
    </location>
</feature>
<comment type="similarity">
    <text evidence="6">Belongs to the peptidase M3 family.</text>
</comment>
<keyword evidence="4 6" id="KW-0862">Zinc</keyword>
<evidence type="ECO:0000259" key="7">
    <source>
        <dbReference type="Pfam" id="PF01432"/>
    </source>
</evidence>
<name>A0A0G0HXW8_9BACT</name>
<sequence length="613" mass="70778">MLVLLGILAGFEISYNTLMQTSWNLGYLFKSDNDPKIKVAEKKSIDETKKFVEKWSSREDFLKDPKILKTALDEYEIWNKKFGANSTENYYFHLRESLDESNPKIKAKVNIADELHTKLQNEIQFFELKLSKINIDIQKKFLSDKDLLPYKHFLERLFRIGKFTLSDPEEKIMNLKSITSYDNWVRMTSSFLGKEERESLDEDGKIKLKNFSELTGLMNSKNKKIRDIAAKNFNEILEKHLDVAENELNSILQNKKVNDEVRGYSRPDEERHVADDLDSAVVDSLVSVVSKNFEVAKRFYALKAKLMGVKKLEYHERNVEVGDINIKYDFNNGYKIIGSTLKNLDTEFFNIFEKFVSGRRVDVYPKKGKTSGAFCSYGLITHPTYILLNWNDKLNDVLTFAHELGHGINDELIKAKQNALNFGTPTSTAEVASTFMEDFALGKLLKNADDKTKLAIYMMKLNGDVSTIFRQIAFYNFEKELHTEFRKTGYLSKVDIGKLFQKHMVSYMGGAVEQSQGSQNWWVYVSHFRYYFYVYSYAGGLLISKSLQSQVKKYPEALSKVKEFLSTGLSDSPKNIFMKLGIDISDANFWQQGISEVEKLLSETEELSKRVNL</sequence>
<dbReference type="EMBL" id="LBTR01000049">
    <property type="protein sequence ID" value="KKQ43465.1"/>
    <property type="molecule type" value="Genomic_DNA"/>
</dbReference>
<proteinExistence type="inferred from homology"/>
<evidence type="ECO:0000256" key="4">
    <source>
        <dbReference type="ARBA" id="ARBA00022833"/>
    </source>
</evidence>
<dbReference type="GO" id="GO:0006518">
    <property type="term" value="P:peptide metabolic process"/>
    <property type="evidence" value="ECO:0007669"/>
    <property type="project" value="TreeGrafter"/>
</dbReference>
<gene>
    <name evidence="9" type="ORF">US62_C0049G0003</name>
</gene>